<dbReference type="EMBL" id="LMWN01000041">
    <property type="protein sequence ID" value="KUN01836.1"/>
    <property type="molecule type" value="Genomic_DNA"/>
</dbReference>
<feature type="region of interest" description="Disordered" evidence="1">
    <location>
        <begin position="29"/>
        <end position="62"/>
    </location>
</feature>
<reference evidence="2 3" key="1">
    <citation type="submission" date="2015-10" db="EMBL/GenBank/DDBJ databases">
        <title>Draft genome sequence of Streptomyces yokosukanensis DSM 40224, type strain for the species Streptomyces yokosukanensis.</title>
        <authorList>
            <person name="Ruckert C."/>
            <person name="Winkler A."/>
            <person name="Kalinowski J."/>
            <person name="Kampfer P."/>
            <person name="Glaeser S."/>
        </authorList>
    </citation>
    <scope>NUCLEOTIDE SEQUENCE [LARGE SCALE GENOMIC DNA]</scope>
    <source>
        <strain evidence="2 3">DSM 40224</strain>
    </source>
</reference>
<protein>
    <submittedName>
        <fullName evidence="2">Uncharacterized protein</fullName>
    </submittedName>
</protein>
<organism evidence="2 3">
    <name type="scientific">Streptomyces yokosukanensis</name>
    <dbReference type="NCBI Taxonomy" id="67386"/>
    <lineage>
        <taxon>Bacteria</taxon>
        <taxon>Bacillati</taxon>
        <taxon>Actinomycetota</taxon>
        <taxon>Actinomycetes</taxon>
        <taxon>Kitasatosporales</taxon>
        <taxon>Streptomycetaceae</taxon>
        <taxon>Streptomyces</taxon>
    </lineage>
</organism>
<name>A0A101NYU6_9ACTN</name>
<evidence type="ECO:0000313" key="3">
    <source>
        <dbReference type="Proteomes" id="UP000053127"/>
    </source>
</evidence>
<keyword evidence="3" id="KW-1185">Reference proteome</keyword>
<comment type="caution">
    <text evidence="2">The sequence shown here is derived from an EMBL/GenBank/DDBJ whole genome shotgun (WGS) entry which is preliminary data.</text>
</comment>
<sequence length="62" mass="7230">MIEFEYHKMRSAQLIREAEEQRLAREVGRARRAARHEAAGHEGPAAESHSDRSRRHRIPRTA</sequence>
<accession>A0A101NYU6</accession>
<dbReference type="AlphaFoldDB" id="A0A101NYU6"/>
<evidence type="ECO:0000313" key="2">
    <source>
        <dbReference type="EMBL" id="KUN01836.1"/>
    </source>
</evidence>
<gene>
    <name evidence="2" type="ORF">AQI95_29600</name>
</gene>
<feature type="compositionally biased region" description="Basic residues" evidence="1">
    <location>
        <begin position="52"/>
        <end position="62"/>
    </location>
</feature>
<dbReference type="RefSeq" id="WP_067130550.1">
    <property type="nucleotide sequence ID" value="NZ_JBFACD010000034.1"/>
</dbReference>
<proteinExistence type="predicted"/>
<dbReference type="STRING" id="67386.AQI95_29600"/>
<dbReference type="Proteomes" id="UP000053127">
    <property type="component" value="Unassembled WGS sequence"/>
</dbReference>
<evidence type="ECO:0000256" key="1">
    <source>
        <dbReference type="SAM" id="MobiDB-lite"/>
    </source>
</evidence>
<feature type="compositionally biased region" description="Basic and acidic residues" evidence="1">
    <location>
        <begin position="29"/>
        <end position="40"/>
    </location>
</feature>